<dbReference type="SUPFAM" id="SSF51261">
    <property type="entry name" value="Duplicated hybrid motif"/>
    <property type="match status" value="1"/>
</dbReference>
<gene>
    <name evidence="3" type="ORF">JCM21714_4669</name>
</gene>
<evidence type="ECO:0000313" key="3">
    <source>
        <dbReference type="EMBL" id="GAE95428.1"/>
    </source>
</evidence>
<keyword evidence="1" id="KW-0812">Transmembrane</keyword>
<dbReference type="EMBL" id="BAVS01000058">
    <property type="protein sequence ID" value="GAE95428.1"/>
    <property type="molecule type" value="Genomic_DNA"/>
</dbReference>
<evidence type="ECO:0000259" key="2">
    <source>
        <dbReference type="Pfam" id="PF01551"/>
    </source>
</evidence>
<keyword evidence="4" id="KW-1185">Reference proteome</keyword>
<dbReference type="STRING" id="1298598.JCM21714_4669"/>
<dbReference type="Pfam" id="PF01551">
    <property type="entry name" value="Peptidase_M23"/>
    <property type="match status" value="1"/>
</dbReference>
<evidence type="ECO:0000313" key="4">
    <source>
        <dbReference type="Proteomes" id="UP000019102"/>
    </source>
</evidence>
<feature type="transmembrane region" description="Helical" evidence="1">
    <location>
        <begin position="88"/>
        <end position="108"/>
    </location>
</feature>
<proteinExistence type="predicted"/>
<keyword evidence="1" id="KW-1133">Transmembrane helix</keyword>
<organism evidence="3 4">
    <name type="scientific">Gracilibacillus boraciitolerans JCM 21714</name>
    <dbReference type="NCBI Taxonomy" id="1298598"/>
    <lineage>
        <taxon>Bacteria</taxon>
        <taxon>Bacillati</taxon>
        <taxon>Bacillota</taxon>
        <taxon>Bacilli</taxon>
        <taxon>Bacillales</taxon>
        <taxon>Bacillaceae</taxon>
        <taxon>Gracilibacillus</taxon>
    </lineage>
</organism>
<feature type="domain" description="M23ase beta-sheet core" evidence="2">
    <location>
        <begin position="190"/>
        <end position="283"/>
    </location>
</feature>
<dbReference type="AlphaFoldDB" id="W4VQX2"/>
<dbReference type="Proteomes" id="UP000019102">
    <property type="component" value="Unassembled WGS sequence"/>
</dbReference>
<keyword evidence="1" id="KW-0472">Membrane</keyword>
<dbReference type="InterPro" id="IPR011055">
    <property type="entry name" value="Dup_hybrid_motif"/>
</dbReference>
<accession>W4VQX2</accession>
<feature type="transmembrane region" description="Helical" evidence="1">
    <location>
        <begin position="32"/>
        <end position="51"/>
    </location>
</feature>
<dbReference type="CDD" id="cd12797">
    <property type="entry name" value="M23_peptidase"/>
    <property type="match status" value="1"/>
</dbReference>
<feature type="transmembrane region" description="Helical" evidence="1">
    <location>
        <begin position="6"/>
        <end position="25"/>
    </location>
</feature>
<dbReference type="OrthoDB" id="9809488at2"/>
<dbReference type="InterPro" id="IPR050570">
    <property type="entry name" value="Cell_wall_metabolism_enzyme"/>
</dbReference>
<sequence length="317" mass="36115">MELILIMSTLALVIILCLMLFLYPFRSKLSWIIYSLFAFTTVTVIILVHDWSGSNYYLRIISMILPSICIVTSYFTKMKNKPVVTTSRNSLVILGVIALCILTSFQIINSSYLVKQSLYPNYSQEGIEVSFPFKGGPFVVVQGGGHPLINRHFTDNRQKHAVDLVKINKIGFRKKVLENLDDYRSYEIFGETIYSPVSGIVHKVKDSESDTIKENPSQSKSNYIVIDYGNYFIILLHLKKNSILVNEGEFVKRYEPLAAVGNSGYSSEPHLHLHAVRKNDNETNIQNIFRSTSVPLIFEGNHLKKNDVIYDSSLVFR</sequence>
<dbReference type="GO" id="GO:0004222">
    <property type="term" value="F:metalloendopeptidase activity"/>
    <property type="evidence" value="ECO:0007669"/>
    <property type="project" value="TreeGrafter"/>
</dbReference>
<dbReference type="RefSeq" id="WP_035726306.1">
    <property type="nucleotide sequence ID" value="NZ_BAVS01000058.1"/>
</dbReference>
<protein>
    <submittedName>
        <fullName evidence="3">Peptidase</fullName>
    </submittedName>
</protein>
<dbReference type="PANTHER" id="PTHR21666">
    <property type="entry name" value="PEPTIDASE-RELATED"/>
    <property type="match status" value="1"/>
</dbReference>
<name>W4VQX2_9BACI</name>
<evidence type="ECO:0000256" key="1">
    <source>
        <dbReference type="SAM" id="Phobius"/>
    </source>
</evidence>
<dbReference type="Gene3D" id="2.70.70.10">
    <property type="entry name" value="Glucose Permease (Domain IIA)"/>
    <property type="match status" value="1"/>
</dbReference>
<dbReference type="eggNOG" id="COG0739">
    <property type="taxonomic scope" value="Bacteria"/>
</dbReference>
<comment type="caution">
    <text evidence="3">The sequence shown here is derived from an EMBL/GenBank/DDBJ whole genome shotgun (WGS) entry which is preliminary data.</text>
</comment>
<reference evidence="3 4" key="1">
    <citation type="journal article" date="2014" name="Genome Announc.">
        <title>Draft Genome Sequence of the Boron-Tolerant and Moderately Halotolerant Bacterium Gracilibacillus boraciitolerans JCM 21714T.</title>
        <authorList>
            <person name="Ahmed I."/>
            <person name="Oshima K."/>
            <person name="Suda W."/>
            <person name="Kitamura K."/>
            <person name="Iida T."/>
            <person name="Ohmori Y."/>
            <person name="Fujiwara T."/>
            <person name="Hattori M."/>
            <person name="Ohkuma M."/>
        </authorList>
    </citation>
    <scope>NUCLEOTIDE SEQUENCE [LARGE SCALE GENOMIC DNA]</scope>
    <source>
        <strain evidence="3 4">JCM 21714</strain>
    </source>
</reference>
<dbReference type="InterPro" id="IPR016047">
    <property type="entry name" value="M23ase_b-sheet_dom"/>
</dbReference>
<dbReference type="PANTHER" id="PTHR21666:SF285">
    <property type="entry name" value="M23 FAMILY METALLOPEPTIDASE"/>
    <property type="match status" value="1"/>
</dbReference>
<feature type="transmembrane region" description="Helical" evidence="1">
    <location>
        <begin position="57"/>
        <end position="76"/>
    </location>
</feature>